<dbReference type="Proteomes" id="UP000095463">
    <property type="component" value="Unassembled WGS sequence"/>
</dbReference>
<dbReference type="OrthoDB" id="9811036at2"/>
<feature type="domain" description="Thiol:disulfide interchange protein DsbD N-terminal" evidence="2">
    <location>
        <begin position="42"/>
        <end position="146"/>
    </location>
</feature>
<keyword evidence="4" id="KW-1185">Reference proteome</keyword>
<accession>A0A1E5XNN2</accession>
<feature type="chain" id="PRO_5009190338" description="Thiol:disulfide interchange protein DsbD N-terminal domain-containing protein" evidence="1">
    <location>
        <begin position="19"/>
        <end position="273"/>
    </location>
</feature>
<evidence type="ECO:0000259" key="2">
    <source>
        <dbReference type="Pfam" id="PF11412"/>
    </source>
</evidence>
<reference evidence="3 4" key="1">
    <citation type="journal article" date="2015" name="Genome Announc.">
        <title>Genome Assemblies of Three Soil-Associated Devosia species: D. insulae, D. limi, and D. soli.</title>
        <authorList>
            <person name="Hassan Y.I."/>
            <person name="Lepp D."/>
            <person name="Zhou T."/>
        </authorList>
    </citation>
    <scope>NUCLEOTIDE SEQUENCE [LARGE SCALE GENOMIC DNA]</scope>
    <source>
        <strain evidence="3 4">DS-56</strain>
    </source>
</reference>
<keyword evidence="1" id="KW-0732">Signal</keyword>
<dbReference type="AlphaFoldDB" id="A0A1E5XNN2"/>
<name>A0A1E5XNN2_9HYPH</name>
<proteinExistence type="predicted"/>
<organism evidence="3 4">
    <name type="scientific">Devosia insulae DS-56</name>
    <dbReference type="NCBI Taxonomy" id="1116389"/>
    <lineage>
        <taxon>Bacteria</taxon>
        <taxon>Pseudomonadati</taxon>
        <taxon>Pseudomonadota</taxon>
        <taxon>Alphaproteobacteria</taxon>
        <taxon>Hyphomicrobiales</taxon>
        <taxon>Devosiaceae</taxon>
        <taxon>Devosia</taxon>
    </lineage>
</organism>
<dbReference type="EMBL" id="LAJE02000222">
    <property type="protein sequence ID" value="OEO30212.1"/>
    <property type="molecule type" value="Genomic_DNA"/>
</dbReference>
<dbReference type="InterPro" id="IPR028250">
    <property type="entry name" value="DsbDN"/>
</dbReference>
<protein>
    <recommendedName>
        <fullName evidence="2">Thiol:disulfide interchange protein DsbD N-terminal domain-containing protein</fullName>
    </recommendedName>
</protein>
<feature type="signal peptide" evidence="1">
    <location>
        <begin position="1"/>
        <end position="18"/>
    </location>
</feature>
<evidence type="ECO:0000313" key="4">
    <source>
        <dbReference type="Proteomes" id="UP000095463"/>
    </source>
</evidence>
<sequence length="273" mass="28925">MRIPALLLIPMLFTPAVAAETPWQEVAPGAKVRLISSDVLKPDGTTMVALEIDMPEATNTYWRVPGETGIPTEFDFAASKGVAGHEVLWPFPLIETKTGYVDFVYRGPTVLPVELQLDGNTADIRVGVVMGVCSDICVPVTASFQLPLAFAAPDRAQGLRIAQALALTPMPWDDPRDPIAWVGFDSAAGALAVRLDDGKVDPQSLIADTGEAGQLFGAPQKSPDGKLVLLPLLGGESSRGVEGMPVRLTFMTEMGPFSVERRILSAGSTAAGD</sequence>
<gene>
    <name evidence="3" type="ORF">VW23_022450</name>
</gene>
<evidence type="ECO:0000256" key="1">
    <source>
        <dbReference type="SAM" id="SignalP"/>
    </source>
</evidence>
<evidence type="ECO:0000313" key="3">
    <source>
        <dbReference type="EMBL" id="OEO30212.1"/>
    </source>
</evidence>
<dbReference type="Pfam" id="PF11412">
    <property type="entry name" value="DsbD_N"/>
    <property type="match status" value="1"/>
</dbReference>
<comment type="caution">
    <text evidence="3">The sequence shown here is derived from an EMBL/GenBank/DDBJ whole genome shotgun (WGS) entry which is preliminary data.</text>
</comment>